<keyword evidence="2" id="KW-1185">Reference proteome</keyword>
<comment type="caution">
    <text evidence="1">The sequence shown here is derived from an EMBL/GenBank/DDBJ whole genome shotgun (WGS) entry which is preliminary data.</text>
</comment>
<protein>
    <submittedName>
        <fullName evidence="1">Uncharacterized protein</fullName>
    </submittedName>
</protein>
<name>A0AAV6I6F6_9ERIC</name>
<reference evidence="1" key="1">
    <citation type="submission" date="2020-08" db="EMBL/GenBank/DDBJ databases">
        <title>Plant Genome Project.</title>
        <authorList>
            <person name="Zhang R.-G."/>
        </authorList>
    </citation>
    <scope>NUCLEOTIDE SEQUENCE</scope>
    <source>
        <strain evidence="1">WSP0</strain>
        <tissue evidence="1">Leaf</tissue>
    </source>
</reference>
<dbReference type="EMBL" id="JACTNZ010000011">
    <property type="protein sequence ID" value="KAG5524002.1"/>
    <property type="molecule type" value="Genomic_DNA"/>
</dbReference>
<evidence type="ECO:0000313" key="1">
    <source>
        <dbReference type="EMBL" id="KAG5524002.1"/>
    </source>
</evidence>
<dbReference type="Proteomes" id="UP000823749">
    <property type="component" value="Chromosome 11"/>
</dbReference>
<dbReference type="AlphaFoldDB" id="A0AAV6I6F6"/>
<sequence>MDARQNAYFTNLLQDGVILEDNSDQREPQDEFGFTYVNPHAQVFTQASQTPTQKGFAPKRAQRGGKFTIEEDRLLVSAYLNVSLDVVKGNDQKHKTY</sequence>
<accession>A0AAV6I6F6</accession>
<organism evidence="1 2">
    <name type="scientific">Rhododendron griersonianum</name>
    <dbReference type="NCBI Taxonomy" id="479676"/>
    <lineage>
        <taxon>Eukaryota</taxon>
        <taxon>Viridiplantae</taxon>
        <taxon>Streptophyta</taxon>
        <taxon>Embryophyta</taxon>
        <taxon>Tracheophyta</taxon>
        <taxon>Spermatophyta</taxon>
        <taxon>Magnoliopsida</taxon>
        <taxon>eudicotyledons</taxon>
        <taxon>Gunneridae</taxon>
        <taxon>Pentapetalae</taxon>
        <taxon>asterids</taxon>
        <taxon>Ericales</taxon>
        <taxon>Ericaceae</taxon>
        <taxon>Ericoideae</taxon>
        <taxon>Rhodoreae</taxon>
        <taxon>Rhododendron</taxon>
    </lineage>
</organism>
<evidence type="ECO:0000313" key="2">
    <source>
        <dbReference type="Proteomes" id="UP000823749"/>
    </source>
</evidence>
<gene>
    <name evidence="1" type="ORF">RHGRI_030866</name>
</gene>
<proteinExistence type="predicted"/>